<organism evidence="1 2">
    <name type="scientific">Vibrio amylolyticus</name>
    <dbReference type="NCBI Taxonomy" id="2847292"/>
    <lineage>
        <taxon>Bacteria</taxon>
        <taxon>Pseudomonadati</taxon>
        <taxon>Pseudomonadota</taxon>
        <taxon>Gammaproteobacteria</taxon>
        <taxon>Vibrionales</taxon>
        <taxon>Vibrionaceae</taxon>
        <taxon>Vibrio</taxon>
    </lineage>
</organism>
<sequence>MTDKLKNVLFRDFGTHAVKKLEISEARIVLVVAPWTDLTDEVSAVFQDITLSYVEAQLDSTDEELDLTFPWDIIRLDSTSKDKNRWHFGLCCSDIIIGFDASWPHVKFSSD</sequence>
<keyword evidence="2" id="KW-1185">Reference proteome</keyword>
<proteinExistence type="predicted"/>
<dbReference type="Proteomes" id="UP001139559">
    <property type="component" value="Unassembled WGS sequence"/>
</dbReference>
<protein>
    <submittedName>
        <fullName evidence="1">Uncharacterized protein</fullName>
    </submittedName>
</protein>
<comment type="caution">
    <text evidence="1">The sequence shown here is derived from an EMBL/GenBank/DDBJ whole genome shotgun (WGS) entry which is preliminary data.</text>
</comment>
<evidence type="ECO:0000313" key="1">
    <source>
        <dbReference type="EMBL" id="MCK6263540.1"/>
    </source>
</evidence>
<reference evidence="1" key="1">
    <citation type="submission" date="2021-11" db="EMBL/GenBank/DDBJ databases">
        <title>Vibrio ZSDE26 sp. nov. and Vibrio ZSDZ34 sp. nov., isolated from coastal seawater in Qingdao.</title>
        <authorList>
            <person name="Zhang P."/>
        </authorList>
    </citation>
    <scope>NUCLEOTIDE SEQUENCE</scope>
    <source>
        <strain evidence="1">ZSDE26</strain>
    </source>
</reference>
<dbReference type="EMBL" id="JAJHVV010000005">
    <property type="protein sequence ID" value="MCK6263540.1"/>
    <property type="molecule type" value="Genomic_DNA"/>
</dbReference>
<dbReference type="RefSeq" id="WP_248008622.1">
    <property type="nucleotide sequence ID" value="NZ_JAJHVV010000005.1"/>
</dbReference>
<name>A0A9X2BHZ1_9VIBR</name>
<dbReference type="AlphaFoldDB" id="A0A9X2BHZ1"/>
<evidence type="ECO:0000313" key="2">
    <source>
        <dbReference type="Proteomes" id="UP001139559"/>
    </source>
</evidence>
<gene>
    <name evidence="1" type="ORF">KP803_09680</name>
</gene>
<accession>A0A9X2BHZ1</accession>